<evidence type="ECO:0000256" key="7">
    <source>
        <dbReference type="SAM" id="SignalP"/>
    </source>
</evidence>
<accession>A0A433X3Y0</accession>
<sequence length="335" mass="35318">MTKTFTRSAIALAAGAGMAALMAGTALADPAVLYDGGGKFDASFNESTFNGAQRFSEETGIGFGEFEITTDAQREQAMRQFAQRGANPILVPGFNWETTIRTVAAEFPDTNFAIIDAVVDLPNVRSIVFKEHEGSYLVGILAAMASETGTIGVVPAFDFALLNAFACGYKQGAKSVNPDIEILDTYIGSGFDAFNNPGGGAEVAQSQLDRGADVIFQVAGGAGQGVLQAVADADKLGIGVDSNQNHLHPGNVLTSMLKRVDVATYNAFKDFEDGNWTNEIITLGVAEEGVGPAFDEHNEALITDEMRAAVDEATAKITSGEIVVHDFRTDNSCPV</sequence>
<dbReference type="RefSeq" id="WP_127189486.1">
    <property type="nucleotide sequence ID" value="NZ_RZNJ01000006.1"/>
</dbReference>
<evidence type="ECO:0000256" key="5">
    <source>
        <dbReference type="ARBA" id="ARBA00023136"/>
    </source>
</evidence>
<evidence type="ECO:0000259" key="8">
    <source>
        <dbReference type="Pfam" id="PF02608"/>
    </source>
</evidence>
<dbReference type="GO" id="GO:0005886">
    <property type="term" value="C:plasma membrane"/>
    <property type="evidence" value="ECO:0007669"/>
    <property type="project" value="UniProtKB-SubCell"/>
</dbReference>
<feature type="domain" description="ABC transporter substrate-binding protein PnrA-like" evidence="8">
    <location>
        <begin position="34"/>
        <end position="324"/>
    </location>
</feature>
<comment type="subcellular location">
    <subcellularLocation>
        <location evidence="1">Cell membrane</location>
        <topology evidence="1">Lipid-anchor</topology>
    </subcellularLocation>
</comment>
<keyword evidence="3" id="KW-1003">Cell membrane</keyword>
<evidence type="ECO:0000313" key="9">
    <source>
        <dbReference type="EMBL" id="RUT28762.1"/>
    </source>
</evidence>
<dbReference type="CDD" id="cd06354">
    <property type="entry name" value="PBP1_PrnA-like"/>
    <property type="match status" value="1"/>
</dbReference>
<dbReference type="Proteomes" id="UP000281547">
    <property type="component" value="Unassembled WGS sequence"/>
</dbReference>
<keyword evidence="6" id="KW-0449">Lipoprotein</keyword>
<evidence type="ECO:0000313" key="10">
    <source>
        <dbReference type="Proteomes" id="UP000281547"/>
    </source>
</evidence>
<dbReference type="InterPro" id="IPR028082">
    <property type="entry name" value="Peripla_BP_I"/>
</dbReference>
<proteinExistence type="inferred from homology"/>
<dbReference type="InterPro" id="IPR050957">
    <property type="entry name" value="BMP_lipoprotein"/>
</dbReference>
<evidence type="ECO:0000256" key="6">
    <source>
        <dbReference type="ARBA" id="ARBA00023288"/>
    </source>
</evidence>
<dbReference type="Pfam" id="PF02608">
    <property type="entry name" value="Bmp"/>
    <property type="match status" value="1"/>
</dbReference>
<evidence type="ECO:0000256" key="2">
    <source>
        <dbReference type="ARBA" id="ARBA00008610"/>
    </source>
</evidence>
<keyword evidence="5" id="KW-0472">Membrane</keyword>
<dbReference type="PANTHER" id="PTHR34296:SF2">
    <property type="entry name" value="ABC TRANSPORTER GUANOSINE-BINDING PROTEIN NUPN"/>
    <property type="match status" value="1"/>
</dbReference>
<dbReference type="EMBL" id="RZNJ01000006">
    <property type="protein sequence ID" value="RUT28762.1"/>
    <property type="molecule type" value="Genomic_DNA"/>
</dbReference>
<name>A0A433X3Y0_9HYPH</name>
<reference evidence="9 10" key="1">
    <citation type="journal article" date="2016" name="Int. J. Syst. Evol. Microbiol.">
        <title>Arsenicitalea aurantiaca gen. nov., sp. nov., a new member of the family Hyphomicrobiaceae, isolated from high-arsenic sediment.</title>
        <authorList>
            <person name="Mu Y."/>
            <person name="Zhou L."/>
            <person name="Zeng X.C."/>
            <person name="Liu L."/>
            <person name="Pan Y."/>
            <person name="Chen X."/>
            <person name="Wang J."/>
            <person name="Li S."/>
            <person name="Li W.J."/>
            <person name="Wang Y."/>
        </authorList>
    </citation>
    <scope>NUCLEOTIDE SEQUENCE [LARGE SCALE GENOMIC DNA]</scope>
    <source>
        <strain evidence="9 10">42-50</strain>
    </source>
</reference>
<dbReference type="SUPFAM" id="SSF53822">
    <property type="entry name" value="Periplasmic binding protein-like I"/>
    <property type="match status" value="1"/>
</dbReference>
<keyword evidence="10" id="KW-1185">Reference proteome</keyword>
<evidence type="ECO:0000256" key="3">
    <source>
        <dbReference type="ARBA" id="ARBA00022475"/>
    </source>
</evidence>
<evidence type="ECO:0000256" key="1">
    <source>
        <dbReference type="ARBA" id="ARBA00004193"/>
    </source>
</evidence>
<feature type="chain" id="PRO_5019313815" evidence="7">
    <location>
        <begin position="29"/>
        <end position="335"/>
    </location>
</feature>
<protein>
    <submittedName>
        <fullName evidence="9">BMP family ABC transporter substrate-binding protein</fullName>
    </submittedName>
</protein>
<feature type="signal peptide" evidence="7">
    <location>
        <begin position="1"/>
        <end position="28"/>
    </location>
</feature>
<dbReference type="Gene3D" id="3.40.50.2300">
    <property type="match status" value="2"/>
</dbReference>
<dbReference type="InterPro" id="IPR003760">
    <property type="entry name" value="PnrA-like"/>
</dbReference>
<organism evidence="9 10">
    <name type="scientific">Arsenicitalea aurantiaca</name>
    <dbReference type="NCBI Taxonomy" id="1783274"/>
    <lineage>
        <taxon>Bacteria</taxon>
        <taxon>Pseudomonadati</taxon>
        <taxon>Pseudomonadota</taxon>
        <taxon>Alphaproteobacteria</taxon>
        <taxon>Hyphomicrobiales</taxon>
        <taxon>Devosiaceae</taxon>
        <taxon>Arsenicitalea</taxon>
    </lineage>
</organism>
<gene>
    <name evidence="9" type="ORF">EMQ25_15330</name>
</gene>
<dbReference type="AlphaFoldDB" id="A0A433X3Y0"/>
<comment type="similarity">
    <text evidence="2">Belongs to the BMP lipoprotein family.</text>
</comment>
<dbReference type="PANTHER" id="PTHR34296">
    <property type="entry name" value="TRANSCRIPTIONAL ACTIVATOR PROTEIN MED"/>
    <property type="match status" value="1"/>
</dbReference>
<evidence type="ECO:0000256" key="4">
    <source>
        <dbReference type="ARBA" id="ARBA00022729"/>
    </source>
</evidence>
<dbReference type="OrthoDB" id="9784230at2"/>
<keyword evidence="4 7" id="KW-0732">Signal</keyword>
<comment type="caution">
    <text evidence="9">The sequence shown here is derived from an EMBL/GenBank/DDBJ whole genome shotgun (WGS) entry which is preliminary data.</text>
</comment>